<dbReference type="EMBL" id="CAEZTD010000027">
    <property type="protein sequence ID" value="CAB4557944.1"/>
    <property type="molecule type" value="Genomic_DNA"/>
</dbReference>
<dbReference type="Pfam" id="PF13641">
    <property type="entry name" value="Glyco_tranf_2_3"/>
    <property type="match status" value="1"/>
</dbReference>
<reference evidence="1" key="1">
    <citation type="submission" date="2020-05" db="EMBL/GenBank/DDBJ databases">
        <authorList>
            <person name="Chiriac C."/>
            <person name="Salcher M."/>
            <person name="Ghai R."/>
            <person name="Kavagutti S V."/>
        </authorList>
    </citation>
    <scope>NUCLEOTIDE SEQUENCE</scope>
</reference>
<accession>A0A6J6D3L6</accession>
<dbReference type="AlphaFoldDB" id="A0A6J6D3L6"/>
<dbReference type="Gene3D" id="3.90.550.10">
    <property type="entry name" value="Spore Coat Polysaccharide Biosynthesis Protein SpsA, Chain A"/>
    <property type="match status" value="1"/>
</dbReference>
<organism evidence="1">
    <name type="scientific">freshwater metagenome</name>
    <dbReference type="NCBI Taxonomy" id="449393"/>
    <lineage>
        <taxon>unclassified sequences</taxon>
        <taxon>metagenomes</taxon>
        <taxon>ecological metagenomes</taxon>
    </lineage>
</organism>
<sequence>MTVGSQFPVLVLSDSGRRTSRTFRRFTSELQQSGGVLLPIGKRVRDVLEQVRSAAPSTHVLFLGSTDAPLAGLVATIDTAVFRSFTQDVVYADKTQSLKTSMPEDVRRLPAWSPHRIEHENFVGESFLVRIPFLLSIGSQLDLESDWDSWAFLRAAKECAGRVAKVDETWFATSRVPRTSPVRSFTPPTSGLSASDCSLITLTAGAQDTSRRFPTLVEEHLEAISGSSATDAEQILVLGPECPPALRATLESRVSPKLKVVNVENAFNFAHRCNVGRTVSSGDITVLVNDDFIPSRPDWLERLLEPFSDPEVGITGATLLYADDTIQHVGVGVRHGNFHHFYVGAELTDPRIAQLVAMNREVDAVTGACFAIRTKLFDDVGGLTEGFPLNYNDVDLCLKVRALGYSVVLVGAPLGYHLESRTRAAVSLPEESLLFFSRWPHRASESDFPFENLA</sequence>
<dbReference type="InterPro" id="IPR029044">
    <property type="entry name" value="Nucleotide-diphossugar_trans"/>
</dbReference>
<dbReference type="PANTHER" id="PTHR43179">
    <property type="entry name" value="RHAMNOSYLTRANSFERASE WBBL"/>
    <property type="match status" value="1"/>
</dbReference>
<evidence type="ECO:0000313" key="1">
    <source>
        <dbReference type="EMBL" id="CAB4557944.1"/>
    </source>
</evidence>
<protein>
    <submittedName>
        <fullName evidence="1">Unannotated protein</fullName>
    </submittedName>
</protein>
<gene>
    <name evidence="1" type="ORF">UFOPK1591_00518</name>
</gene>
<proteinExistence type="predicted"/>
<dbReference type="SUPFAM" id="SSF53448">
    <property type="entry name" value="Nucleotide-diphospho-sugar transferases"/>
    <property type="match status" value="1"/>
</dbReference>
<name>A0A6J6D3L6_9ZZZZ</name>
<dbReference type="PANTHER" id="PTHR43179:SF7">
    <property type="entry name" value="RHAMNOSYLTRANSFERASE WBBL"/>
    <property type="match status" value="1"/>
</dbReference>